<dbReference type="InterPro" id="IPR022312">
    <property type="entry name" value="DNA_pol_X"/>
</dbReference>
<dbReference type="Gene3D" id="1.10.150.20">
    <property type="entry name" value="5' to 3' exonuclease, C-terminal subdomain"/>
    <property type="match status" value="1"/>
</dbReference>
<reference evidence="2 3" key="1">
    <citation type="submission" date="2019-07" db="EMBL/GenBank/DDBJ databases">
        <title>The pathways for chlorine oxyanion respiration interact through the shared metabolite chlorate.</title>
        <authorList>
            <person name="Barnum T.P."/>
            <person name="Cheng Y."/>
            <person name="Hill K.A."/>
            <person name="Lucas L.N."/>
            <person name="Carlson H.K."/>
            <person name="Coates J.D."/>
        </authorList>
    </citation>
    <scope>NUCLEOTIDE SEQUENCE [LARGE SCALE GENOMIC DNA]</scope>
    <source>
        <strain evidence="2 3">BK-1</strain>
    </source>
</reference>
<gene>
    <name evidence="2" type="ORF">FHP88_03470</name>
</gene>
<dbReference type="Pfam" id="PF14716">
    <property type="entry name" value="HHH_8"/>
    <property type="match status" value="1"/>
</dbReference>
<name>A0A557SKM3_9GAMM</name>
<dbReference type="AlphaFoldDB" id="A0A557SKM3"/>
<dbReference type="RefSeq" id="WP_144357596.1">
    <property type="nucleotide sequence ID" value="NZ_VMNH01000004.1"/>
</dbReference>
<comment type="caution">
    <text evidence="2">The sequence shown here is derived from an EMBL/GenBank/DDBJ whole genome shotgun (WGS) entry which is preliminary data.</text>
</comment>
<dbReference type="EMBL" id="VMNH01000004">
    <property type="protein sequence ID" value="TVO77872.1"/>
    <property type="molecule type" value="Genomic_DNA"/>
</dbReference>
<keyword evidence="3" id="KW-1185">Reference proteome</keyword>
<dbReference type="InterPro" id="IPR010996">
    <property type="entry name" value="HHH_MUS81"/>
</dbReference>
<proteinExistence type="predicted"/>
<dbReference type="Pfam" id="PF14520">
    <property type="entry name" value="HHH_5"/>
    <property type="match status" value="1"/>
</dbReference>
<sequence>MSSELNKRIAQKLDEMAEILEQQSANPFRIRAYRRAAETLNQLEKDVGEIFKQSGSKGLIALPNIGQGIATTIAEIIHTGHWSQLERLRGNLDPIHLLQTVPGIGEELAKNIYQQLHIDSLEALEVAAYNSTLDSTKGIGKRRLAAIRASLTAILGRAKRTHQVTTSTAPSIALLLDIDRLYLESTIAGALPLIAPKRFNPTHEAWLPILHTDQDGWHFTALYSNSALAHQLNKQRDWVVIYFYDDHHQEGQHTVVTETHGDLKGRRVVRGRESECSNFYIEPSTTCKQ</sequence>
<evidence type="ECO:0000313" key="3">
    <source>
        <dbReference type="Proteomes" id="UP000316649"/>
    </source>
</evidence>
<feature type="domain" description="Crossover junction endonuclease MUS81-like HHH" evidence="1">
    <location>
        <begin position="6"/>
        <end position="81"/>
    </location>
</feature>
<organism evidence="2 3">
    <name type="scientific">Sedimenticola selenatireducens</name>
    <dbReference type="NCBI Taxonomy" id="191960"/>
    <lineage>
        <taxon>Bacteria</taxon>
        <taxon>Pseudomonadati</taxon>
        <taxon>Pseudomonadota</taxon>
        <taxon>Gammaproteobacteria</taxon>
        <taxon>Chromatiales</taxon>
        <taxon>Sedimenticolaceae</taxon>
        <taxon>Sedimenticola</taxon>
    </lineage>
</organism>
<dbReference type="GO" id="GO:0003887">
    <property type="term" value="F:DNA-directed DNA polymerase activity"/>
    <property type="evidence" value="ECO:0007669"/>
    <property type="project" value="InterPro"/>
</dbReference>
<dbReference type="SUPFAM" id="SSF47802">
    <property type="entry name" value="DNA polymerase beta, N-terminal domain-like"/>
    <property type="match status" value="1"/>
</dbReference>
<dbReference type="GO" id="GO:0006281">
    <property type="term" value="P:DNA repair"/>
    <property type="evidence" value="ECO:0007669"/>
    <property type="project" value="InterPro"/>
</dbReference>
<dbReference type="SUPFAM" id="SSF47781">
    <property type="entry name" value="RuvA domain 2-like"/>
    <property type="match status" value="1"/>
</dbReference>
<dbReference type="GO" id="GO:0003677">
    <property type="term" value="F:DNA binding"/>
    <property type="evidence" value="ECO:0007669"/>
    <property type="project" value="UniProtKB-KW"/>
</dbReference>
<dbReference type="OrthoDB" id="9808747at2"/>
<dbReference type="Proteomes" id="UP000316649">
    <property type="component" value="Unassembled WGS sequence"/>
</dbReference>
<keyword evidence="2" id="KW-0238">DNA-binding</keyword>
<dbReference type="PANTHER" id="PTHR11276:SF28">
    <property type="entry name" value="DNA POLYMERASE LAMBDA"/>
    <property type="match status" value="1"/>
</dbReference>
<dbReference type="Gene3D" id="1.10.150.110">
    <property type="entry name" value="DNA polymerase beta, N-terminal domain-like"/>
    <property type="match status" value="1"/>
</dbReference>
<accession>A0A557SKM3</accession>
<dbReference type="PANTHER" id="PTHR11276">
    <property type="entry name" value="DNA POLYMERASE TYPE-X FAMILY MEMBER"/>
    <property type="match status" value="1"/>
</dbReference>
<evidence type="ECO:0000259" key="1">
    <source>
        <dbReference type="Pfam" id="PF14716"/>
    </source>
</evidence>
<evidence type="ECO:0000313" key="2">
    <source>
        <dbReference type="EMBL" id="TVO77872.1"/>
    </source>
</evidence>
<dbReference type="InterPro" id="IPR010994">
    <property type="entry name" value="RuvA_2-like"/>
</dbReference>
<dbReference type="InterPro" id="IPR027421">
    <property type="entry name" value="DNA_pol_lamdba_lyase_dom_sf"/>
</dbReference>
<protein>
    <submittedName>
        <fullName evidence="2">DNA-binding protein</fullName>
    </submittedName>
</protein>